<dbReference type="SUPFAM" id="SSF52540">
    <property type="entry name" value="P-loop containing nucleoside triphosphate hydrolases"/>
    <property type="match status" value="1"/>
</dbReference>
<dbReference type="Gene3D" id="3.40.50.300">
    <property type="entry name" value="P-loop containing nucleotide triphosphate hydrolases"/>
    <property type="match status" value="1"/>
</dbReference>
<dbReference type="Proteomes" id="UP000013893">
    <property type="component" value="Chromosome"/>
</dbReference>
<reference evidence="6 7" key="1">
    <citation type="journal article" date="2013" name="Nat. Biotechnol.">
        <title>Genome sequences of rare, uncultured bacteria obtained by differential coverage binning of multiple metagenomes.</title>
        <authorList>
            <person name="Albertsen M."/>
            <person name="Hugenholtz P."/>
            <person name="Skarshewski A."/>
            <person name="Nielsen K.L."/>
            <person name="Tyson G.W."/>
            <person name="Nielsen P.H."/>
        </authorList>
    </citation>
    <scope>NUCLEOTIDE SEQUENCE [LARGE SCALE GENOMIC DNA]</scope>
    <source>
        <strain evidence="6">TM71</strain>
    </source>
</reference>
<dbReference type="HOGENOM" id="CLU_000604_101_1_0"/>
<evidence type="ECO:0000256" key="2">
    <source>
        <dbReference type="ARBA" id="ARBA00022448"/>
    </source>
</evidence>
<dbReference type="CDD" id="cd10147">
    <property type="entry name" value="Wzt_C-like"/>
    <property type="match status" value="1"/>
</dbReference>
<dbReference type="PROSITE" id="PS50893">
    <property type="entry name" value="ABC_TRANSPORTER_2"/>
    <property type="match status" value="1"/>
</dbReference>
<dbReference type="InterPro" id="IPR017871">
    <property type="entry name" value="ABC_transporter-like_CS"/>
</dbReference>
<protein>
    <submittedName>
        <fullName evidence="6">ATP-binding teichoic acid transporter component</fullName>
    </submittedName>
</protein>
<dbReference type="PANTHER" id="PTHR46743:SF2">
    <property type="entry name" value="TEICHOIC ACIDS EXPORT ATP-BINDING PROTEIN TAGH"/>
    <property type="match status" value="1"/>
</dbReference>
<dbReference type="Pfam" id="PF14524">
    <property type="entry name" value="Wzt_C"/>
    <property type="match status" value="1"/>
</dbReference>
<dbReference type="InterPro" id="IPR027417">
    <property type="entry name" value="P-loop_NTPase"/>
</dbReference>
<dbReference type="GO" id="GO:0005524">
    <property type="term" value="F:ATP binding"/>
    <property type="evidence" value="ECO:0007669"/>
    <property type="project" value="UniProtKB-KW"/>
</dbReference>
<dbReference type="Pfam" id="PF00005">
    <property type="entry name" value="ABC_tran"/>
    <property type="match status" value="1"/>
</dbReference>
<evidence type="ECO:0000259" key="5">
    <source>
        <dbReference type="PROSITE" id="PS50893"/>
    </source>
</evidence>
<name>R4PKY0_9BACT</name>
<gene>
    <name evidence="6" type="primary">tagH</name>
    <name evidence="6" type="ORF">L336_0509</name>
</gene>
<dbReference type="GO" id="GO:0016887">
    <property type="term" value="F:ATP hydrolysis activity"/>
    <property type="evidence" value="ECO:0007669"/>
    <property type="project" value="InterPro"/>
</dbReference>
<dbReference type="InterPro" id="IPR003439">
    <property type="entry name" value="ABC_transporter-like_ATP-bd"/>
</dbReference>
<feature type="domain" description="ABC transporter" evidence="5">
    <location>
        <begin position="31"/>
        <end position="252"/>
    </location>
</feature>
<evidence type="ECO:0000256" key="1">
    <source>
        <dbReference type="ARBA" id="ARBA00005417"/>
    </source>
</evidence>
<evidence type="ECO:0000256" key="4">
    <source>
        <dbReference type="ARBA" id="ARBA00022840"/>
    </source>
</evidence>
<proteinExistence type="inferred from homology"/>
<dbReference type="GO" id="GO:0140359">
    <property type="term" value="F:ABC-type transporter activity"/>
    <property type="evidence" value="ECO:0007669"/>
    <property type="project" value="InterPro"/>
</dbReference>
<dbReference type="STRING" id="1332188.L336_0509"/>
<dbReference type="InterPro" id="IPR015860">
    <property type="entry name" value="ABC_transpr_TagH-like"/>
</dbReference>
<evidence type="ECO:0000313" key="6">
    <source>
        <dbReference type="EMBL" id="AGL62213.1"/>
    </source>
</evidence>
<evidence type="ECO:0000313" key="7">
    <source>
        <dbReference type="Proteomes" id="UP000013893"/>
    </source>
</evidence>
<dbReference type="PANTHER" id="PTHR46743">
    <property type="entry name" value="TEICHOIC ACIDS EXPORT ATP-BINDING PROTEIN TAGH"/>
    <property type="match status" value="1"/>
</dbReference>
<dbReference type="CDD" id="cd03220">
    <property type="entry name" value="ABC_KpsT_Wzt"/>
    <property type="match status" value="1"/>
</dbReference>
<dbReference type="EMBL" id="CP005957">
    <property type="protein sequence ID" value="AGL62213.1"/>
    <property type="molecule type" value="Genomic_DNA"/>
</dbReference>
<sequence>MSARVEAAITVRGVTKEFVLPVEDTNSLKRVVTTNIKKRRGNNIYRVLLGVDFTVKKGEFFGIVGRNGSGKSTLLKIISGIYQPTKGSVNIDGKLVSFIELGVGFNPELSGRENVYLNGAILGFSRHEIDENYQKIVEFAELGNFMEQKLKNYSSGMQVRLAFACATMAQADILVVDEVLAVGDADFQKKCFTYFKTLKNTGKTVILVTHDMASVSEYCDRAILIEEGKIVESGDVETVTRAYTDLFNPLLHSEIALSRWGDRTAYLDKVSSRVLNDQGESKSYIEVTATIVTTEKIIEEDIILGYAVKNSNGQKLFGGKEHMSTTELGRKRNKSIVTITFPNILNDGEYLFDISLYSPARDSYLDCWIDCTQFISTRKGVMGYSVINEGIISVSTENNSRVLE</sequence>
<comment type="similarity">
    <text evidence="1">Belongs to the ABC transporter superfamily.</text>
</comment>
<evidence type="ECO:0000256" key="3">
    <source>
        <dbReference type="ARBA" id="ARBA00022741"/>
    </source>
</evidence>
<dbReference type="SMART" id="SM00382">
    <property type="entry name" value="AAA"/>
    <property type="match status" value="1"/>
</dbReference>
<dbReference type="InterPro" id="IPR050683">
    <property type="entry name" value="Bact_Polysacc_Export_ATP-bd"/>
</dbReference>
<keyword evidence="4 6" id="KW-0067">ATP-binding</keyword>
<dbReference type="AlphaFoldDB" id="R4PKY0"/>
<accession>R4PKY0</accession>
<dbReference type="PATRIC" id="fig|1332188.3.peg.496"/>
<keyword evidence="7" id="KW-1185">Reference proteome</keyword>
<dbReference type="OrthoDB" id="9801987at2"/>
<keyword evidence="2" id="KW-0813">Transport</keyword>
<dbReference type="InterPro" id="IPR003593">
    <property type="entry name" value="AAA+_ATPase"/>
</dbReference>
<dbReference type="GO" id="GO:0016020">
    <property type="term" value="C:membrane"/>
    <property type="evidence" value="ECO:0007669"/>
    <property type="project" value="InterPro"/>
</dbReference>
<dbReference type="RefSeq" id="WP_015641663.1">
    <property type="nucleotide sequence ID" value="NC_021219.1"/>
</dbReference>
<keyword evidence="3" id="KW-0547">Nucleotide-binding</keyword>
<dbReference type="KEGG" id="saal:L336_0509"/>
<dbReference type="PROSITE" id="PS00211">
    <property type="entry name" value="ABC_TRANSPORTER_1"/>
    <property type="match status" value="1"/>
</dbReference>
<dbReference type="Gene3D" id="2.70.50.60">
    <property type="entry name" value="abc- transporter (atp binding component) like domain"/>
    <property type="match status" value="1"/>
</dbReference>
<organism evidence="6 7">
    <name type="scientific">Candidatus Saccharimonas aalborgensis</name>
    <dbReference type="NCBI Taxonomy" id="1332188"/>
    <lineage>
        <taxon>Bacteria</taxon>
        <taxon>Candidatus Saccharimonadota</taxon>
        <taxon>Candidatus Saccharimonadia</taxon>
        <taxon>Candidatus Saccharimonadales</taxon>
        <taxon>Candidatus Saccharimonadaceae</taxon>
        <taxon>Candidatus Saccharimonas</taxon>
    </lineage>
</organism>
<dbReference type="InterPro" id="IPR029439">
    <property type="entry name" value="Wzt_C"/>
</dbReference>